<dbReference type="Proteomes" id="UP000316096">
    <property type="component" value="Unassembled WGS sequence"/>
</dbReference>
<keyword evidence="3" id="KW-0808">Transferase</keyword>
<gene>
    <name evidence="3" type="ORF">FB559_1217</name>
</gene>
<feature type="compositionally biased region" description="Basic residues" evidence="1">
    <location>
        <begin position="306"/>
        <end position="317"/>
    </location>
</feature>
<dbReference type="InterPro" id="IPR053235">
    <property type="entry name" value="Ser_Thr_kinase"/>
</dbReference>
<dbReference type="CDD" id="cd14014">
    <property type="entry name" value="STKc_PknB_like"/>
    <property type="match status" value="1"/>
</dbReference>
<accession>A0A543CF37</accession>
<feature type="domain" description="Protein kinase" evidence="2">
    <location>
        <begin position="9"/>
        <end position="256"/>
    </location>
</feature>
<proteinExistence type="predicted"/>
<dbReference type="AlphaFoldDB" id="A0A543CF37"/>
<dbReference type="GO" id="GO:0004674">
    <property type="term" value="F:protein serine/threonine kinase activity"/>
    <property type="evidence" value="ECO:0007669"/>
    <property type="project" value="TreeGrafter"/>
</dbReference>
<dbReference type="Pfam" id="PF00069">
    <property type="entry name" value="Pkinase"/>
    <property type="match status" value="1"/>
</dbReference>
<dbReference type="GO" id="GO:0005737">
    <property type="term" value="C:cytoplasm"/>
    <property type="evidence" value="ECO:0007669"/>
    <property type="project" value="TreeGrafter"/>
</dbReference>
<dbReference type="SUPFAM" id="SSF56112">
    <property type="entry name" value="Protein kinase-like (PK-like)"/>
    <property type="match status" value="1"/>
</dbReference>
<dbReference type="InterPro" id="IPR000719">
    <property type="entry name" value="Prot_kinase_dom"/>
</dbReference>
<organism evidence="3 4">
    <name type="scientific">Actinoallomurus bryophytorum</name>
    <dbReference type="NCBI Taxonomy" id="1490222"/>
    <lineage>
        <taxon>Bacteria</taxon>
        <taxon>Bacillati</taxon>
        <taxon>Actinomycetota</taxon>
        <taxon>Actinomycetes</taxon>
        <taxon>Streptosporangiales</taxon>
        <taxon>Thermomonosporaceae</taxon>
        <taxon>Actinoallomurus</taxon>
    </lineage>
</organism>
<dbReference type="RefSeq" id="WP_141954124.1">
    <property type="nucleotide sequence ID" value="NZ_VFOZ01000001.1"/>
</dbReference>
<evidence type="ECO:0000313" key="3">
    <source>
        <dbReference type="EMBL" id="TQL95709.1"/>
    </source>
</evidence>
<evidence type="ECO:0000256" key="1">
    <source>
        <dbReference type="SAM" id="MobiDB-lite"/>
    </source>
</evidence>
<keyword evidence="4" id="KW-1185">Reference proteome</keyword>
<evidence type="ECO:0000259" key="2">
    <source>
        <dbReference type="PROSITE" id="PS50011"/>
    </source>
</evidence>
<dbReference type="PROSITE" id="PS50011">
    <property type="entry name" value="PROTEIN_KINASE_DOM"/>
    <property type="match status" value="1"/>
</dbReference>
<reference evidence="3 4" key="1">
    <citation type="submission" date="2019-06" db="EMBL/GenBank/DDBJ databases">
        <title>Sequencing the genomes of 1000 actinobacteria strains.</title>
        <authorList>
            <person name="Klenk H.-P."/>
        </authorList>
    </citation>
    <scope>NUCLEOTIDE SEQUENCE [LARGE SCALE GENOMIC DNA]</scope>
    <source>
        <strain evidence="3 4">DSM 102200</strain>
    </source>
</reference>
<sequence>MTGWRSTGFEELYELGSGAQGRIVLARRAGTGEMVAIKYLAPELLRDPRHKAMFRDEVNMLVRVADPHVARLYEYVEAPEGATIVMEAVNGVPLREVLRHGPMAPEAALVVLKGSLLGLAAAHAVRVVHRDYKPANVLVERDGNSKLIDFGIAGLSGEETVAGTPAYMAPEQWHGAPVSPAADVYSATCVFFECVTGGPPYASGDTTTLRRMHEAAPIPAQGVPEALRPLVAHGMAKNPAHRPPGAHQFVTLLERLAGSAYGPDWERRGRIALGAATAMLAAAFPAAALGMTTGATGLAHGAAGRSARKASSGRRPG</sequence>
<dbReference type="PROSITE" id="PS00108">
    <property type="entry name" value="PROTEIN_KINASE_ST"/>
    <property type="match status" value="1"/>
</dbReference>
<comment type="caution">
    <text evidence="3">The sequence shown here is derived from an EMBL/GenBank/DDBJ whole genome shotgun (WGS) entry which is preliminary data.</text>
</comment>
<protein>
    <submittedName>
        <fullName evidence="3">Serine/threonine-protein kinase</fullName>
    </submittedName>
</protein>
<evidence type="ECO:0000313" key="4">
    <source>
        <dbReference type="Proteomes" id="UP000316096"/>
    </source>
</evidence>
<dbReference type="InterPro" id="IPR008271">
    <property type="entry name" value="Ser/Thr_kinase_AS"/>
</dbReference>
<keyword evidence="3" id="KW-0418">Kinase</keyword>
<dbReference type="PANTHER" id="PTHR24361">
    <property type="entry name" value="MITOGEN-ACTIVATED KINASE KINASE KINASE"/>
    <property type="match status" value="1"/>
</dbReference>
<feature type="region of interest" description="Disordered" evidence="1">
    <location>
        <begin position="298"/>
        <end position="317"/>
    </location>
</feature>
<dbReference type="EMBL" id="VFOZ01000001">
    <property type="protein sequence ID" value="TQL95709.1"/>
    <property type="molecule type" value="Genomic_DNA"/>
</dbReference>
<dbReference type="Gene3D" id="1.10.510.10">
    <property type="entry name" value="Transferase(Phosphotransferase) domain 1"/>
    <property type="match status" value="1"/>
</dbReference>
<dbReference type="InterPro" id="IPR011009">
    <property type="entry name" value="Kinase-like_dom_sf"/>
</dbReference>
<dbReference type="OrthoDB" id="4716121at2"/>
<dbReference type="GO" id="GO:0005524">
    <property type="term" value="F:ATP binding"/>
    <property type="evidence" value="ECO:0007669"/>
    <property type="project" value="InterPro"/>
</dbReference>
<name>A0A543CF37_9ACTN</name>